<organism evidence="2 3">
    <name type="scientific">Mycobacterium phage MyraDee</name>
    <dbReference type="NCBI Taxonomy" id="2024303"/>
    <lineage>
        <taxon>Viruses</taxon>
        <taxon>Duplodnaviria</taxon>
        <taxon>Heunggongvirae</taxon>
        <taxon>Uroviricota</taxon>
        <taxon>Caudoviricetes</taxon>
        <taxon>Myradeevirus</taxon>
        <taxon>Myradeevirus MyraDee</taxon>
    </lineage>
</organism>
<evidence type="ECO:0000313" key="3">
    <source>
        <dbReference type="Proteomes" id="UP000225918"/>
    </source>
</evidence>
<protein>
    <submittedName>
        <fullName evidence="2">Uncharacterized protein</fullName>
    </submittedName>
</protein>
<name>A0A222Z0A6_9CAUD</name>
<evidence type="ECO:0000256" key="1">
    <source>
        <dbReference type="SAM" id="MobiDB-lite"/>
    </source>
</evidence>
<accession>A0A222Z0A6</accession>
<feature type="region of interest" description="Disordered" evidence="1">
    <location>
        <begin position="49"/>
        <end position="87"/>
    </location>
</feature>
<keyword evidence="3" id="KW-1185">Reference proteome</keyword>
<dbReference type="Proteomes" id="UP000225918">
    <property type="component" value="Segment"/>
</dbReference>
<dbReference type="EMBL" id="MF141539">
    <property type="protein sequence ID" value="ASR77186.1"/>
    <property type="molecule type" value="Genomic_DNA"/>
</dbReference>
<dbReference type="Pfam" id="PF23829">
    <property type="entry name" value="DUF7199"/>
    <property type="match status" value="1"/>
</dbReference>
<sequence length="96" mass="10390">MRTVTILAGLVGAVIIGNAPAIIAEASAGPGCERRSAAHIAEHGGIKADSAWHIAHGERPTCDDEKPRAHEGSGKDKDRDKDDDRKSRFCRTHWYC</sequence>
<dbReference type="InterPro" id="IPR055623">
    <property type="entry name" value="DUF7199"/>
</dbReference>
<reference evidence="3" key="1">
    <citation type="submission" date="2017-05" db="EMBL/GenBank/DDBJ databases">
        <authorList>
            <person name="Song R."/>
            <person name="Chenine A.L."/>
            <person name="Ruprecht R.M."/>
        </authorList>
    </citation>
    <scope>NUCLEOTIDE SEQUENCE [LARGE SCALE GENOMIC DNA]</scope>
</reference>
<evidence type="ECO:0000313" key="2">
    <source>
        <dbReference type="EMBL" id="ASR77186.1"/>
    </source>
</evidence>
<feature type="compositionally biased region" description="Basic and acidic residues" evidence="1">
    <location>
        <begin position="55"/>
        <end position="87"/>
    </location>
</feature>
<proteinExistence type="predicted"/>
<gene>
    <name evidence="2" type="ORF">SEA_MYRADEE_79</name>
</gene>